<evidence type="ECO:0000313" key="1">
    <source>
        <dbReference type="EMBL" id="KAF0753290.1"/>
    </source>
</evidence>
<dbReference type="GO" id="GO:0008017">
    <property type="term" value="F:microtubule binding"/>
    <property type="evidence" value="ECO:0007669"/>
    <property type="project" value="TreeGrafter"/>
</dbReference>
<dbReference type="PANTHER" id="PTHR23314">
    <property type="entry name" value="SPERM-ASSOCIATED ANTIGEN 6 ARMADILLO REPEAT-CONTAINING"/>
    <property type="match status" value="1"/>
</dbReference>
<organism evidence="1 2">
    <name type="scientific">Aphis craccivora</name>
    <name type="common">Cowpea aphid</name>
    <dbReference type="NCBI Taxonomy" id="307492"/>
    <lineage>
        <taxon>Eukaryota</taxon>
        <taxon>Metazoa</taxon>
        <taxon>Ecdysozoa</taxon>
        <taxon>Arthropoda</taxon>
        <taxon>Hexapoda</taxon>
        <taxon>Insecta</taxon>
        <taxon>Pterygota</taxon>
        <taxon>Neoptera</taxon>
        <taxon>Paraneoptera</taxon>
        <taxon>Hemiptera</taxon>
        <taxon>Sternorrhyncha</taxon>
        <taxon>Aphidomorpha</taxon>
        <taxon>Aphidoidea</taxon>
        <taxon>Aphididae</taxon>
        <taxon>Aphidini</taxon>
        <taxon>Aphis</taxon>
        <taxon>Aphis</taxon>
    </lineage>
</organism>
<dbReference type="InterPro" id="IPR000225">
    <property type="entry name" value="Armadillo"/>
</dbReference>
<name>A0A6G0YCX7_APHCR</name>
<reference evidence="1 2" key="1">
    <citation type="submission" date="2019-08" db="EMBL/GenBank/DDBJ databases">
        <title>Whole genome of Aphis craccivora.</title>
        <authorList>
            <person name="Voronova N.V."/>
            <person name="Shulinski R.S."/>
            <person name="Bandarenka Y.V."/>
            <person name="Zhorov D.G."/>
            <person name="Warner D."/>
        </authorList>
    </citation>
    <scope>NUCLEOTIDE SEQUENCE [LARGE SCALE GENOMIC DNA]</scope>
    <source>
        <strain evidence="1">180601</strain>
        <tissue evidence="1">Whole Body</tissue>
    </source>
</reference>
<dbReference type="GO" id="GO:0015630">
    <property type="term" value="C:microtubule cytoskeleton"/>
    <property type="evidence" value="ECO:0007669"/>
    <property type="project" value="TreeGrafter"/>
</dbReference>
<dbReference type="PANTHER" id="PTHR23314:SF0">
    <property type="entry name" value="SPERM-ASSOCIATED ANTIGEN 6"/>
    <property type="match status" value="1"/>
</dbReference>
<dbReference type="InterPro" id="IPR011989">
    <property type="entry name" value="ARM-like"/>
</dbReference>
<dbReference type="Gene3D" id="1.25.10.10">
    <property type="entry name" value="Leucine-rich Repeat Variant"/>
    <property type="match status" value="2"/>
</dbReference>
<dbReference type="SUPFAM" id="SSF48371">
    <property type="entry name" value="ARM repeat"/>
    <property type="match status" value="2"/>
</dbReference>
<dbReference type="EMBL" id="VUJU01004774">
    <property type="protein sequence ID" value="KAF0753290.1"/>
    <property type="molecule type" value="Genomic_DNA"/>
</dbReference>
<accession>A0A6G0YCX7</accession>
<sequence>MELIFDTYAKSQLTFVQNFAGQAAKQAYIECLNKSNAVEIVQPLLYDIDPVVRMNAVLGLARLAGNSKKCAKKILCADNLLKSLLGQITTENVRMNDDSFKNKYKVPRDNKACSYLKTYKKSCMNLIRNISKHLSCSEMIVKECDGIHAILTCMKDLDVMVREVALQAISSIAGQDPSISQLIIKSGILPQIVQSLKEERHDFKLYALSALSEIAKHNQKLAKQIVDVHTLPNVIIFLSTDYNTDVKLQANTLLLIKNIAKHSLSLTETVVETKLFPEILLLMAHPDESIRYNSAEVVYEVVKYSTQICKMIVTTGGIVSLLNVILKSKEYPSTPAVLALGYISSVSPLLATAVINSKILSGAMNILKQLTAILKSDTDEDSLKAGVAWTLEMIGQHSSKHAKSVFTCHAVNAMIDVYINTSPTHEAHHKCKSAIKVILNKSEDFSAIEKLLTPSMPSQIMLHILIQISQMLPKSLKARRNFIINGHLKMIQNLKPDINSHLDYVIKAVNCCFPDNILQMVAGEIPESVLRKLDKFVPNSQCLLDDQDV</sequence>
<dbReference type="InterPro" id="IPR016024">
    <property type="entry name" value="ARM-type_fold"/>
</dbReference>
<dbReference type="SMART" id="SM00185">
    <property type="entry name" value="ARM"/>
    <property type="match status" value="6"/>
</dbReference>
<keyword evidence="2" id="KW-1185">Reference proteome</keyword>
<evidence type="ECO:0000313" key="2">
    <source>
        <dbReference type="Proteomes" id="UP000478052"/>
    </source>
</evidence>
<dbReference type="OrthoDB" id="7537227at2759"/>
<dbReference type="Proteomes" id="UP000478052">
    <property type="component" value="Unassembled WGS sequence"/>
</dbReference>
<dbReference type="GO" id="GO:0003341">
    <property type="term" value="P:cilium movement"/>
    <property type="evidence" value="ECO:0007669"/>
    <property type="project" value="TreeGrafter"/>
</dbReference>
<comment type="caution">
    <text evidence="1">The sequence shown here is derived from an EMBL/GenBank/DDBJ whole genome shotgun (WGS) entry which is preliminary data.</text>
</comment>
<gene>
    <name evidence="1" type="ORF">FWK35_00026858</name>
</gene>
<dbReference type="AlphaFoldDB" id="A0A6G0YCX7"/>
<proteinExistence type="predicted"/>
<protein>
    <submittedName>
        <fullName evidence="1">Sperm-associated antigen 6-like</fullName>
    </submittedName>
</protein>